<keyword evidence="3" id="KW-1185">Reference proteome</keyword>
<gene>
    <name evidence="2" type="ORF">BA890_13885</name>
</gene>
<dbReference type="RefSeq" id="WP_020336230.1">
    <property type="nucleotide sequence ID" value="NZ_ATFJ01000041.1"/>
</dbReference>
<evidence type="ECO:0000313" key="2">
    <source>
        <dbReference type="EMBL" id="ANQ13780.1"/>
    </source>
</evidence>
<dbReference type="GO" id="GO:0071555">
    <property type="term" value="P:cell wall organization"/>
    <property type="evidence" value="ECO:0007669"/>
    <property type="project" value="InterPro"/>
</dbReference>
<protein>
    <recommendedName>
        <fullName evidence="1">Pili assembly chaperone N-terminal domain-containing protein</fullName>
    </recommendedName>
</protein>
<organism evidence="2 3">
    <name type="scientific">Vibrio natriegens NBRC 15636 = ATCC 14048 = DSM 759</name>
    <dbReference type="NCBI Taxonomy" id="1219067"/>
    <lineage>
        <taxon>Bacteria</taxon>
        <taxon>Pseudomonadati</taxon>
        <taxon>Pseudomonadota</taxon>
        <taxon>Gammaproteobacteria</taxon>
        <taxon>Vibrionales</taxon>
        <taxon>Vibrionaceae</taxon>
        <taxon>Vibrio</taxon>
    </lineage>
</organism>
<dbReference type="EMBL" id="CP016345">
    <property type="protein sequence ID" value="ANQ13780.1"/>
    <property type="molecule type" value="Genomic_DNA"/>
</dbReference>
<dbReference type="PANTHER" id="PTHR30251">
    <property type="entry name" value="PILUS ASSEMBLY CHAPERONE"/>
    <property type="match status" value="1"/>
</dbReference>
<reference evidence="2 3" key="1">
    <citation type="submission" date="2016-07" db="EMBL/GenBank/DDBJ databases">
        <title>Developing Vibrio natriegens as a novel, fast-growing host for biotechnology.</title>
        <authorList>
            <person name="Weinstock M.T."/>
            <person name="Hesek E.D."/>
            <person name="Wilson C.M."/>
            <person name="Gibson D.G."/>
        </authorList>
    </citation>
    <scope>NUCLEOTIDE SEQUENCE [LARGE SCALE GENOMIC DNA]</scope>
    <source>
        <strain evidence="2 3">ATCC 14048</strain>
    </source>
</reference>
<dbReference type="InterPro" id="IPR050643">
    <property type="entry name" value="Periplasmic_pilus_chap"/>
</dbReference>
<dbReference type="PANTHER" id="PTHR30251:SF4">
    <property type="entry name" value="SLR1668 PROTEIN"/>
    <property type="match status" value="1"/>
</dbReference>
<dbReference type="GeneID" id="70913965"/>
<dbReference type="KEGG" id="vna:PN96_14160"/>
<accession>A0AAN0Y5Z3</accession>
<proteinExistence type="predicted"/>
<dbReference type="GO" id="GO:0030288">
    <property type="term" value="C:outer membrane-bounded periplasmic space"/>
    <property type="evidence" value="ECO:0007669"/>
    <property type="project" value="InterPro"/>
</dbReference>
<dbReference type="InterPro" id="IPR008962">
    <property type="entry name" value="PapD-like_sf"/>
</dbReference>
<evidence type="ECO:0000259" key="1">
    <source>
        <dbReference type="Pfam" id="PF00345"/>
    </source>
</evidence>
<dbReference type="Pfam" id="PF00345">
    <property type="entry name" value="PapD_N"/>
    <property type="match status" value="1"/>
</dbReference>
<dbReference type="InterPro" id="IPR016147">
    <property type="entry name" value="Pili_assmbl_chaperone_N"/>
</dbReference>
<dbReference type="Gene3D" id="2.60.40.10">
    <property type="entry name" value="Immunoglobulins"/>
    <property type="match status" value="1"/>
</dbReference>
<dbReference type="Proteomes" id="UP000092741">
    <property type="component" value="Chromosome 1"/>
</dbReference>
<dbReference type="SUPFAM" id="SSF49354">
    <property type="entry name" value="PapD-like"/>
    <property type="match status" value="1"/>
</dbReference>
<name>A0AAN0Y5Z3_VIBNA</name>
<feature type="domain" description="Pili assembly chaperone N-terminal" evidence="1">
    <location>
        <begin position="31"/>
        <end position="163"/>
    </location>
</feature>
<dbReference type="AlphaFoldDB" id="A0AAN0Y5Z3"/>
<dbReference type="InterPro" id="IPR013783">
    <property type="entry name" value="Ig-like_fold"/>
</dbReference>
<sequence length="281" mass="31198">MLLIISRKTLSLLATLLLPVLLASNASASLLISPTRLSFAERERSSKVFLMNTSSETKTYRLEFQQQKQLPDGRYQALNEEELANFNIASSMLRFSPRQVTLGPGERQQVRIAVRRPKDLAPGEYRSHLLLAALPGNKERKQTEGVGIQLNLRLSFSIPVIIRAGGLDAAAEFGPVDLYRDASSAKPDGLTFALNRSGLHSTFGSLKAFWRSYDGGEERQVATLNNVAVFHENKQRVISLPFHDPIAQDGTLRLIYEGDDEFGGRVLAEQQLTISDYQLAP</sequence>
<evidence type="ECO:0000313" key="3">
    <source>
        <dbReference type="Proteomes" id="UP000092741"/>
    </source>
</evidence>